<feature type="region of interest" description="Disordered" evidence="1">
    <location>
        <begin position="89"/>
        <end position="116"/>
    </location>
</feature>
<feature type="region of interest" description="Disordered" evidence="1">
    <location>
        <begin position="461"/>
        <end position="485"/>
    </location>
</feature>
<dbReference type="InterPro" id="IPR026302">
    <property type="entry name" value="NEDD4-bd_p2"/>
</dbReference>
<dbReference type="AlphaFoldDB" id="A0A8S4BQR3"/>
<protein>
    <submittedName>
        <fullName evidence="2">(Atlantic silverside) hypothetical protein</fullName>
    </submittedName>
</protein>
<dbReference type="EMBL" id="CAJRST010037777">
    <property type="protein sequence ID" value="CAG6000447.1"/>
    <property type="molecule type" value="Genomic_DNA"/>
</dbReference>
<evidence type="ECO:0000313" key="2">
    <source>
        <dbReference type="EMBL" id="CAG6000447.1"/>
    </source>
</evidence>
<accession>A0A8S4BQR3</accession>
<dbReference type="OrthoDB" id="3231855at2759"/>
<dbReference type="GO" id="GO:0000122">
    <property type="term" value="P:negative regulation of transcription by RNA polymerase II"/>
    <property type="evidence" value="ECO:0007669"/>
    <property type="project" value="TreeGrafter"/>
</dbReference>
<feature type="compositionally biased region" description="Basic and acidic residues" evidence="1">
    <location>
        <begin position="12"/>
        <end position="31"/>
    </location>
</feature>
<dbReference type="InterPro" id="IPR027417">
    <property type="entry name" value="P-loop_NTPase"/>
</dbReference>
<feature type="region of interest" description="Disordered" evidence="1">
    <location>
        <begin position="1"/>
        <end position="44"/>
    </location>
</feature>
<feature type="compositionally biased region" description="Basic and acidic residues" evidence="1">
    <location>
        <begin position="290"/>
        <end position="308"/>
    </location>
</feature>
<proteinExistence type="predicted"/>
<gene>
    <name evidence="2" type="ORF">MMEN_LOCUS18194</name>
</gene>
<dbReference type="GO" id="GO:0005634">
    <property type="term" value="C:nucleus"/>
    <property type="evidence" value="ECO:0007669"/>
    <property type="project" value="TreeGrafter"/>
</dbReference>
<feature type="compositionally biased region" description="Pro residues" evidence="1">
    <location>
        <begin position="194"/>
        <end position="204"/>
    </location>
</feature>
<dbReference type="Pfam" id="PF13671">
    <property type="entry name" value="AAA_33"/>
    <property type="match status" value="1"/>
</dbReference>
<feature type="region of interest" description="Disordered" evidence="1">
    <location>
        <begin position="162"/>
        <end position="275"/>
    </location>
</feature>
<dbReference type="SUPFAM" id="SSF52540">
    <property type="entry name" value="P-loop containing nucleoside triphosphate hydrolases"/>
    <property type="match status" value="1"/>
</dbReference>
<organism evidence="2 3">
    <name type="scientific">Menidia menidia</name>
    <name type="common">Atlantic silverside</name>
    <dbReference type="NCBI Taxonomy" id="238744"/>
    <lineage>
        <taxon>Eukaryota</taxon>
        <taxon>Metazoa</taxon>
        <taxon>Chordata</taxon>
        <taxon>Craniata</taxon>
        <taxon>Vertebrata</taxon>
        <taxon>Euteleostomi</taxon>
        <taxon>Actinopterygii</taxon>
        <taxon>Neopterygii</taxon>
        <taxon>Teleostei</taxon>
        <taxon>Neoteleostei</taxon>
        <taxon>Acanthomorphata</taxon>
        <taxon>Ovalentaria</taxon>
        <taxon>Atherinomorphae</taxon>
        <taxon>Atheriniformes</taxon>
        <taxon>Atherinopsidae</taxon>
        <taxon>Menidiinae</taxon>
        <taxon>Menidia</taxon>
    </lineage>
</organism>
<keyword evidence="3" id="KW-1185">Reference proteome</keyword>
<reference evidence="2" key="1">
    <citation type="submission" date="2021-05" db="EMBL/GenBank/DDBJ databases">
        <authorList>
            <person name="Tigano A."/>
        </authorList>
    </citation>
    <scope>NUCLEOTIDE SEQUENCE</scope>
</reference>
<dbReference type="Proteomes" id="UP000677803">
    <property type="component" value="Unassembled WGS sequence"/>
</dbReference>
<evidence type="ECO:0000256" key="1">
    <source>
        <dbReference type="SAM" id="MobiDB-lite"/>
    </source>
</evidence>
<feature type="region of interest" description="Disordered" evidence="1">
    <location>
        <begin position="290"/>
        <end position="309"/>
    </location>
</feature>
<sequence length="485" mass="55841">MMSSSKPSMRCDPTKKPGMDRNSKGSADKSLKPVSTDHNPDVARDRVLKKVGLTSKAFIGPAFPSAKRKPKPDMEDSLTEFYKELEKIDTADGGADDPRKHDVHPVLPAENKETSQVRNSVGCYQNNGAQTHTSWNHRYQNEPYHLKRQRPDMNRDNFVSYQNQWNYPPADNRPLPPPTSHRPPFPHQQHQPAFPHPQNLPPRASPAFPCSGKTNHYQDERTVPSFSRFLPPDGCSPPSQGYPENVPPHFDRDYRGGHYDRRSNNPNEEWREDGKEERFWCDDEYDRPPSFESERWDQQRHPQPFDHTHTHRPASVLILMRGLPGSGKTTRARELLHTGPGGVILSTDDYFAHKGGYCYNPELLGTAHEWNQSRVKGALLDGRSPIIIDNTNLQAWEMKPYVKMALERGYKVDFCEPNTSWKFDPLELERRNKHGVGQEKIKQMMDRFSFPVNVDIVMSSQEPPRVTQRHQPERPPTIRGTQEFY</sequence>
<comment type="caution">
    <text evidence="2">The sequence shown here is derived from an EMBL/GenBank/DDBJ whole genome shotgun (WGS) entry which is preliminary data.</text>
</comment>
<dbReference type="PANTHER" id="PTHR13308">
    <property type="entry name" value="NEDD4-BINDING PROTEIN 2-LIKE 1"/>
    <property type="match status" value="1"/>
</dbReference>
<dbReference type="Gene3D" id="3.40.50.300">
    <property type="entry name" value="P-loop containing nucleotide triphosphate hydrolases"/>
    <property type="match status" value="1"/>
</dbReference>
<dbReference type="PANTHER" id="PTHR13308:SF23">
    <property type="entry name" value="NEDD4-BINDING PROTEIN 2-LIKE 2"/>
    <property type="match status" value="1"/>
</dbReference>
<feature type="compositionally biased region" description="Pro residues" evidence="1">
    <location>
        <begin position="174"/>
        <end position="186"/>
    </location>
</feature>
<feature type="compositionally biased region" description="Basic and acidic residues" evidence="1">
    <location>
        <begin position="249"/>
        <end position="275"/>
    </location>
</feature>
<feature type="compositionally biased region" description="Basic and acidic residues" evidence="1">
    <location>
        <begin position="89"/>
        <end position="115"/>
    </location>
</feature>
<evidence type="ECO:0000313" key="3">
    <source>
        <dbReference type="Proteomes" id="UP000677803"/>
    </source>
</evidence>
<dbReference type="GO" id="GO:0003714">
    <property type="term" value="F:transcription corepressor activity"/>
    <property type="evidence" value="ECO:0007669"/>
    <property type="project" value="TreeGrafter"/>
</dbReference>
<name>A0A8S4BQR3_9TELE</name>